<feature type="domain" description="TonB-dependent receptor plug" evidence="11">
    <location>
        <begin position="168"/>
        <end position="273"/>
    </location>
</feature>
<dbReference type="Gene3D" id="2.60.40.1120">
    <property type="entry name" value="Carboxypeptidase-like, regulatory domain"/>
    <property type="match status" value="1"/>
</dbReference>
<dbReference type="InterPro" id="IPR000531">
    <property type="entry name" value="Beta-barrel_TonB"/>
</dbReference>
<evidence type="ECO:0000256" key="6">
    <source>
        <dbReference type="ARBA" id="ARBA00023136"/>
    </source>
</evidence>
<dbReference type="InterPro" id="IPR008969">
    <property type="entry name" value="CarboxyPept-like_regulatory"/>
</dbReference>
<evidence type="ECO:0000256" key="9">
    <source>
        <dbReference type="RuleBase" id="RU003357"/>
    </source>
</evidence>
<dbReference type="Gene3D" id="2.170.130.10">
    <property type="entry name" value="TonB-dependent receptor, plug domain"/>
    <property type="match status" value="1"/>
</dbReference>
<dbReference type="Pfam" id="PF00593">
    <property type="entry name" value="TonB_dep_Rec_b-barrel"/>
    <property type="match status" value="1"/>
</dbReference>
<dbReference type="FunFam" id="2.60.40.1120:FF:000003">
    <property type="entry name" value="Outer membrane protein Omp121"/>
    <property type="match status" value="1"/>
</dbReference>
<dbReference type="NCBIfam" id="TIGR04057">
    <property type="entry name" value="SusC_RagA_signa"/>
    <property type="match status" value="1"/>
</dbReference>
<dbReference type="OrthoDB" id="9768177at2"/>
<dbReference type="SUPFAM" id="SSF49464">
    <property type="entry name" value="Carboxypeptidase regulatory domain-like"/>
    <property type="match status" value="1"/>
</dbReference>
<dbReference type="InterPro" id="IPR012910">
    <property type="entry name" value="Plug_dom"/>
</dbReference>
<evidence type="ECO:0000256" key="3">
    <source>
        <dbReference type="ARBA" id="ARBA00022452"/>
    </source>
</evidence>
<dbReference type="Gene3D" id="2.40.170.20">
    <property type="entry name" value="TonB-dependent receptor, beta-barrel domain"/>
    <property type="match status" value="1"/>
</dbReference>
<name>A0A1M7IKV8_9BACT</name>
<dbReference type="InterPro" id="IPR023997">
    <property type="entry name" value="TonB-dep_OMP_SusC/RagA_CS"/>
</dbReference>
<dbReference type="Pfam" id="PF13715">
    <property type="entry name" value="CarbopepD_reg_2"/>
    <property type="match status" value="1"/>
</dbReference>
<evidence type="ECO:0000256" key="1">
    <source>
        <dbReference type="ARBA" id="ARBA00004571"/>
    </source>
</evidence>
<dbReference type="InterPro" id="IPR023996">
    <property type="entry name" value="TonB-dep_OMP_SusC/RagA"/>
</dbReference>
<evidence type="ECO:0000313" key="13">
    <source>
        <dbReference type="Proteomes" id="UP000184513"/>
    </source>
</evidence>
<comment type="subcellular location">
    <subcellularLocation>
        <location evidence="1 8">Cell outer membrane</location>
        <topology evidence="1 8">Multi-pass membrane protein</topology>
    </subcellularLocation>
</comment>
<comment type="similarity">
    <text evidence="8 9">Belongs to the TonB-dependent receptor family.</text>
</comment>
<dbReference type="InterPro" id="IPR039426">
    <property type="entry name" value="TonB-dep_rcpt-like"/>
</dbReference>
<dbReference type="NCBIfam" id="TIGR04056">
    <property type="entry name" value="OMP_RagA_SusC"/>
    <property type="match status" value="1"/>
</dbReference>
<reference evidence="12 13" key="1">
    <citation type="submission" date="2016-11" db="EMBL/GenBank/DDBJ databases">
        <authorList>
            <person name="Jaros S."/>
            <person name="Januszkiewicz K."/>
            <person name="Wedrychowicz H."/>
        </authorList>
    </citation>
    <scope>NUCLEOTIDE SEQUENCE [LARGE SCALE GENOMIC DNA]</scope>
    <source>
        <strain evidence="12 13">CGMCC 1.6102</strain>
    </source>
</reference>
<keyword evidence="13" id="KW-1185">Reference proteome</keyword>
<dbReference type="GO" id="GO:0009279">
    <property type="term" value="C:cell outer membrane"/>
    <property type="evidence" value="ECO:0007669"/>
    <property type="project" value="UniProtKB-SubCell"/>
</dbReference>
<organism evidence="12 13">
    <name type="scientific">Cyclobacterium lianum</name>
    <dbReference type="NCBI Taxonomy" id="388280"/>
    <lineage>
        <taxon>Bacteria</taxon>
        <taxon>Pseudomonadati</taxon>
        <taxon>Bacteroidota</taxon>
        <taxon>Cytophagia</taxon>
        <taxon>Cytophagales</taxon>
        <taxon>Cyclobacteriaceae</taxon>
        <taxon>Cyclobacterium</taxon>
    </lineage>
</organism>
<evidence type="ECO:0000256" key="4">
    <source>
        <dbReference type="ARBA" id="ARBA00022692"/>
    </source>
</evidence>
<proteinExistence type="inferred from homology"/>
<keyword evidence="2 8" id="KW-0813">Transport</keyword>
<keyword evidence="4 8" id="KW-0812">Transmembrane</keyword>
<evidence type="ECO:0000313" key="12">
    <source>
        <dbReference type="EMBL" id="SHM41309.1"/>
    </source>
</evidence>
<dbReference type="SUPFAM" id="SSF56935">
    <property type="entry name" value="Porins"/>
    <property type="match status" value="1"/>
</dbReference>
<keyword evidence="3 8" id="KW-1134">Transmembrane beta strand</keyword>
<evidence type="ECO:0000256" key="7">
    <source>
        <dbReference type="ARBA" id="ARBA00023237"/>
    </source>
</evidence>
<dbReference type="PROSITE" id="PS52016">
    <property type="entry name" value="TONB_DEPENDENT_REC_3"/>
    <property type="match status" value="1"/>
</dbReference>
<keyword evidence="6 8" id="KW-0472">Membrane</keyword>
<evidence type="ECO:0000256" key="5">
    <source>
        <dbReference type="ARBA" id="ARBA00023077"/>
    </source>
</evidence>
<evidence type="ECO:0000256" key="2">
    <source>
        <dbReference type="ARBA" id="ARBA00022448"/>
    </source>
</evidence>
<dbReference type="InterPro" id="IPR037066">
    <property type="entry name" value="Plug_dom_sf"/>
</dbReference>
<evidence type="ECO:0000259" key="11">
    <source>
        <dbReference type="Pfam" id="PF07715"/>
    </source>
</evidence>
<dbReference type="EMBL" id="FRCY01000001">
    <property type="protein sequence ID" value="SHM41309.1"/>
    <property type="molecule type" value="Genomic_DNA"/>
</dbReference>
<dbReference type="AlphaFoldDB" id="A0A1M7IKV8"/>
<dbReference type="RefSeq" id="WP_073090850.1">
    <property type="nucleotide sequence ID" value="NZ_FRCY01000001.1"/>
</dbReference>
<dbReference type="Proteomes" id="UP000184513">
    <property type="component" value="Unassembled WGS sequence"/>
</dbReference>
<sequence length="1024" mass="114160">MKQPRLKQLRPVIQLFSIVVIIQCVAIDRIYAEKRKSKENLFEKVSTPVALFFRSPYSKADVIDSDLVFDSETMVDVTVSGVVTDQEGQPIPGVTVSIPGTGIGTATDLDGNYSITVPEGSTLVFSFIGFESQSIEINNQTEINVSLSEDVASLDEVVVVGYGSVNRENLTSAVSSLNEEDFVAGTVSPLMAIQGKVPGLSIQSTNGADPNSGVSIQLRGVNSVNASQGPLIVIDGVPGGDINTVVKEDIASIEVLRDASGAAIYGTRASGGVILITTKSALAGKLSVSYTGELFAETVRRYNEPLGRDRFLEEGLGDDLGHNTDWFDEVTNDVPISYRNVISLSGGVEEAKIRATISNRSATGLAIGAQRDETQARINTDFTLFDGFLRITNNLSYSERQSEFSNNDIFRMALQLNPTETPYDPTEAHGLNVWTGGYDWYNPVADIRLRTDQRKYSYLLNTTSFLFNLSDNLSLTARYSMNNDDNYGTYWRSAQHKTSLDEGVAGYASHSYGESKDNTFETFLTYDQIFGLHTLNAVGGYSFQEFNGQGFSANNSDFAVDGIEENDLGTGRFLAEGRAGLGSYKNPRVRLMAYFARLNYSFDNRYLITASLRREGSSKFAEGNRWGNFPAISIGWNIHNEPFMQWQTWFTNLKFRAGYGETGNEGFAPGVATRMYGPDTWWLMNGEWRRTYGVSHNQNTDLKWETKKEYNIGIDFAILDGNISGRFDVFQRDVDDLIYDISVPQPPAIHDKTTMNVGVLRNTGWEAELTWNAVDNTDFRYVTTVIGSAYKSELVSLWGNQTFWDRKSFPAPGSPGNAVRLFPGEPIGRFFVWEHAGFTETGNWMLRGSDGEVFDVTERTKTNEDKKFIGNAIPKLILAWNNQFTIGKFDLNAYFRGWSGHDIFNMPNFYYGIPLESRNVLVENFEEQRHITGEKELSDYWIEDGDFLKLDVLSIGYTFNFQGNRGNRHVKGLRVYATGQNLLVLTNYSGLNPEVNINGLDPGFEERATYPQTRTFMFGVQANF</sequence>
<dbReference type="STRING" id="388280.SAMN04488057_101372"/>
<protein>
    <submittedName>
        <fullName evidence="12">TonB-linked outer membrane protein, SusC/RagA family</fullName>
    </submittedName>
</protein>
<feature type="domain" description="TonB-dependent receptor-like beta-barrel" evidence="10">
    <location>
        <begin position="425"/>
        <end position="845"/>
    </location>
</feature>
<evidence type="ECO:0000259" key="10">
    <source>
        <dbReference type="Pfam" id="PF00593"/>
    </source>
</evidence>
<gene>
    <name evidence="12" type="ORF">SAMN04488057_101372</name>
</gene>
<keyword evidence="5 9" id="KW-0798">TonB box</keyword>
<dbReference type="InterPro" id="IPR036942">
    <property type="entry name" value="Beta-barrel_TonB_sf"/>
</dbReference>
<dbReference type="Pfam" id="PF07715">
    <property type="entry name" value="Plug"/>
    <property type="match status" value="1"/>
</dbReference>
<accession>A0A1M7IKV8</accession>
<keyword evidence="7 8" id="KW-0998">Cell outer membrane</keyword>
<evidence type="ECO:0000256" key="8">
    <source>
        <dbReference type="PROSITE-ProRule" id="PRU01360"/>
    </source>
</evidence>